<name>A0A6J1BNY1_9ROSI</name>
<keyword evidence="1" id="KW-1133">Transmembrane helix</keyword>
<keyword evidence="3" id="KW-1185">Reference proteome</keyword>
<reference evidence="4" key="1">
    <citation type="submission" date="2025-08" db="UniProtKB">
        <authorList>
            <consortium name="RefSeq"/>
        </authorList>
    </citation>
    <scope>IDENTIFICATION</scope>
    <source>
        <tissue evidence="4">Leaf</tissue>
    </source>
</reference>
<dbReference type="RefSeq" id="XP_021300773.1">
    <property type="nucleotide sequence ID" value="XM_021445098.1"/>
</dbReference>
<proteinExistence type="predicted"/>
<feature type="transmembrane region" description="Helical" evidence="1">
    <location>
        <begin position="317"/>
        <end position="336"/>
    </location>
</feature>
<feature type="transmembrane region" description="Helical" evidence="1">
    <location>
        <begin position="162"/>
        <end position="178"/>
    </location>
</feature>
<dbReference type="PANTHER" id="PTHR31325">
    <property type="entry name" value="OS01G0798800 PROTEIN-RELATED"/>
    <property type="match status" value="1"/>
</dbReference>
<feature type="transmembrane region" description="Helical" evidence="1">
    <location>
        <begin position="540"/>
        <end position="561"/>
    </location>
</feature>
<feature type="transmembrane region" description="Helical" evidence="1">
    <location>
        <begin position="348"/>
        <end position="370"/>
    </location>
</feature>
<evidence type="ECO:0000256" key="1">
    <source>
        <dbReference type="SAM" id="Phobius"/>
    </source>
</evidence>
<evidence type="ECO:0000259" key="2">
    <source>
        <dbReference type="Pfam" id="PF13968"/>
    </source>
</evidence>
<keyword evidence="1" id="KW-0812">Transmembrane</keyword>
<feature type="transmembrane region" description="Helical" evidence="1">
    <location>
        <begin position="66"/>
        <end position="87"/>
    </location>
</feature>
<dbReference type="InterPro" id="IPR007658">
    <property type="entry name" value="DUF594"/>
</dbReference>
<organism evidence="3 4">
    <name type="scientific">Herrania umbratica</name>
    <dbReference type="NCBI Taxonomy" id="108875"/>
    <lineage>
        <taxon>Eukaryota</taxon>
        <taxon>Viridiplantae</taxon>
        <taxon>Streptophyta</taxon>
        <taxon>Embryophyta</taxon>
        <taxon>Tracheophyta</taxon>
        <taxon>Spermatophyta</taxon>
        <taxon>Magnoliopsida</taxon>
        <taxon>eudicotyledons</taxon>
        <taxon>Gunneridae</taxon>
        <taxon>Pentapetalae</taxon>
        <taxon>rosids</taxon>
        <taxon>malvids</taxon>
        <taxon>Malvales</taxon>
        <taxon>Malvaceae</taxon>
        <taxon>Byttnerioideae</taxon>
        <taxon>Herrania</taxon>
    </lineage>
</organism>
<feature type="transmembrane region" description="Helical" evidence="1">
    <location>
        <begin position="107"/>
        <end position="129"/>
    </location>
</feature>
<dbReference type="Pfam" id="PF13968">
    <property type="entry name" value="DUF4220"/>
    <property type="match status" value="1"/>
</dbReference>
<evidence type="ECO:0000313" key="3">
    <source>
        <dbReference type="Proteomes" id="UP000504621"/>
    </source>
</evidence>
<protein>
    <submittedName>
        <fullName evidence="4">Uncharacterized protein LOC110429191</fullName>
    </submittedName>
</protein>
<dbReference type="InterPro" id="IPR025315">
    <property type="entry name" value="DUF4220"/>
</dbReference>
<feature type="transmembrane region" description="Helical" evidence="1">
    <location>
        <begin position="136"/>
        <end position="156"/>
    </location>
</feature>
<feature type="transmembrane region" description="Helical" evidence="1">
    <location>
        <begin position="35"/>
        <end position="54"/>
    </location>
</feature>
<accession>A0A6J1BNY1</accession>
<feature type="domain" description="DUF4220" evidence="2">
    <location>
        <begin position="69"/>
        <end position="413"/>
    </location>
</feature>
<gene>
    <name evidence="4" type="primary">LOC110429191</name>
</gene>
<sequence>MITAVITGLIVMRKRRVAMEVFTPKLMKLWKDWELRAMVVTSLLVQIILIVLGGRRKYIPKIRIRAIVWCSYLLADSVATIALGILTNNLGDIYDEGGVVDLNTKLTAFWAPFLLLHLGGPDTITAYALEDNQLWLRHFFGLIVQTVVTIYIFLMAWSGSRLSLLSIPMIVVGSIKYGERTWTLWKASNDELRDSMLTSPDPGPNYSKLMDEYRLKQAEGFFVEIEEVKDVQEELDVTAQAGTTPDGRNIIKANALFQTFKCLFADLILSFKDREKSQSLFEQMSDKDAFDVVAIELGFMYDMLYTKATVVYTRWGFARRITTFCLTCLVLVILSLEDLKEYKKVDIFITFLLLVVAIVLEIYAALVLLFSDQTYHWLIKHSKTTVLKLINSLAPSFTLKRWSSRMAQFSLLSICLKEKPYLKLLEKVVERYPPETYVEVDDHLKKLIFKHVKEKFDQFKEKQGDANFRDLCSQRGNNILDRYKRQTGLSLEWSINVEFDQSILVWHIATELCYYSETPVSTISSDVQSSRDVSQCISKYMFCLLVIYPFLLPIGIGLIRFRDTQADTKRFFKERLTSPRNEKKNRTKCRNMLRQVSELEEQNDKTNRATCCNSLLRAMKLERMTYSNEEPTMYQMITACNMLLAENIDVLPGKLKGDSSKSVLFDACRLASALNGVIDKKVRWDMIRDVWLEMLAYAASHSRGSQHCQQLRRGGELLTHVWLLMAHFGMSEQFQISKGYARALLTAK</sequence>
<evidence type="ECO:0000313" key="4">
    <source>
        <dbReference type="RefSeq" id="XP_021300773.1"/>
    </source>
</evidence>
<dbReference type="OrthoDB" id="1689146at2759"/>
<dbReference type="GeneID" id="110429191"/>
<dbReference type="Proteomes" id="UP000504621">
    <property type="component" value="Unplaced"/>
</dbReference>
<dbReference type="AlphaFoldDB" id="A0A6J1BNY1"/>
<dbReference type="Pfam" id="PF04578">
    <property type="entry name" value="DUF594"/>
    <property type="match status" value="1"/>
</dbReference>
<keyword evidence="1" id="KW-0472">Membrane</keyword>